<sequence length="259" mass="28115">MTSAIIVRRETVEALRTIRELWGELLLAIETPPADVWPPRQLAHTMRDDDALLVETRAPLVLREHPAPLNLRALDTGLAIEGRLFDLADLLAAQAQQHAPLGDPRRWMYRSDTSPGSRAYGLHWACTWVEGRVLDEDTTPEHDLDGTLAEAPFAPLSEALLREARGVARWCEGRLLAELGLDQRETPVPDRPCPWCGGELTLHTGPEQGPAVTCSTGPACSAPVALDGWGRRVWEWGDLLDLVAALGTGGTAVGAPIAA</sequence>
<dbReference type="OrthoDB" id="4211493at2"/>
<name>A0A9X7PJ59_9ACTN</name>
<organism evidence="1 2">
    <name type="scientific">Streptosporangium nondiastaticum</name>
    <dbReference type="NCBI Taxonomy" id="35764"/>
    <lineage>
        <taxon>Bacteria</taxon>
        <taxon>Bacillati</taxon>
        <taxon>Actinomycetota</taxon>
        <taxon>Actinomycetes</taxon>
        <taxon>Streptosporangiales</taxon>
        <taxon>Streptosporangiaceae</taxon>
        <taxon>Streptosporangium</taxon>
    </lineage>
</organism>
<dbReference type="RefSeq" id="WP_106674498.1">
    <property type="nucleotide sequence ID" value="NZ_PXWG01000006.1"/>
</dbReference>
<evidence type="ECO:0000313" key="2">
    <source>
        <dbReference type="Proteomes" id="UP000242427"/>
    </source>
</evidence>
<comment type="caution">
    <text evidence="1">The sequence shown here is derived from an EMBL/GenBank/DDBJ whole genome shotgun (WGS) entry which is preliminary data.</text>
</comment>
<reference evidence="1 2" key="1">
    <citation type="submission" date="2018-03" db="EMBL/GenBank/DDBJ databases">
        <title>Chitinolytic properties of Streptosporangium nondiastaticum TBG75A20.</title>
        <authorList>
            <person name="Gayathri V."/>
            <person name="Shiburaj S."/>
        </authorList>
    </citation>
    <scope>NUCLEOTIDE SEQUENCE [LARGE SCALE GENOMIC DNA]</scope>
    <source>
        <strain evidence="1 2">TBG75A20</strain>
    </source>
</reference>
<protein>
    <submittedName>
        <fullName evidence="1">Uncharacterized protein</fullName>
    </submittedName>
</protein>
<accession>A0A9X7PJ59</accession>
<gene>
    <name evidence="1" type="ORF">B7P34_04690</name>
</gene>
<keyword evidence="2" id="KW-1185">Reference proteome</keyword>
<evidence type="ECO:0000313" key="1">
    <source>
        <dbReference type="EMBL" id="PSJ29812.1"/>
    </source>
</evidence>
<proteinExistence type="predicted"/>
<dbReference type="Proteomes" id="UP000242427">
    <property type="component" value="Unassembled WGS sequence"/>
</dbReference>
<dbReference type="AlphaFoldDB" id="A0A9X7PJ59"/>
<dbReference type="EMBL" id="PXWG01000006">
    <property type="protein sequence ID" value="PSJ29812.1"/>
    <property type="molecule type" value="Genomic_DNA"/>
</dbReference>